<keyword evidence="5" id="KW-1185">Reference proteome</keyword>
<sequence>MASSLPLVLLLCILGTAFSDLRVSNLRAAGLRPDQNSNADGFVKVFCASTSMGQTTVYHDHPNPSWTSTFTYRRALQGDVLKLEVFDKDVAFDDRLGTCTVRIKKGSFSHRCSLTKGGTLSYTYSLN</sequence>
<dbReference type="GO" id="GO:0001913">
    <property type="term" value="P:T cell mediated cytotoxicity"/>
    <property type="evidence" value="ECO:0007669"/>
    <property type="project" value="TreeGrafter"/>
</dbReference>
<dbReference type="Ensembl" id="ENSNFUT00015032507.1">
    <property type="protein sequence ID" value="ENSNFUP00015031108.1"/>
    <property type="gene ID" value="ENSNFUG00015015179.1"/>
</dbReference>
<evidence type="ECO:0000313" key="5">
    <source>
        <dbReference type="Proteomes" id="UP000694548"/>
    </source>
</evidence>
<dbReference type="Pfam" id="PF00168">
    <property type="entry name" value="C2"/>
    <property type="match status" value="1"/>
</dbReference>
<dbReference type="PANTHER" id="PTHR46096:SF1">
    <property type="entry name" value="PERFORIN 1.5"/>
    <property type="match status" value="1"/>
</dbReference>
<dbReference type="PANTHER" id="PTHR46096">
    <property type="entry name" value="PERFORIN-1"/>
    <property type="match status" value="1"/>
</dbReference>
<proteinExistence type="predicted"/>
<dbReference type="AlphaFoldDB" id="A0A1A8UIA8"/>
<dbReference type="GeneTree" id="ENSGT00390000012710"/>
<feature type="chain" id="PRO_5044555131" description="C2 domain-containing protein" evidence="1">
    <location>
        <begin position="20"/>
        <end position="127"/>
    </location>
</feature>
<evidence type="ECO:0000313" key="4">
    <source>
        <dbReference type="Ensembl" id="ENSNFUP00015031108.1"/>
    </source>
</evidence>
<reference evidence="3" key="1">
    <citation type="submission" date="2016-05" db="EMBL/GenBank/DDBJ databases">
        <authorList>
            <person name="Lavstsen T."/>
            <person name="Jespersen J.S."/>
        </authorList>
    </citation>
    <scope>NUCLEOTIDE SEQUENCE</scope>
    <source>
        <tissue evidence="3">Brain</tissue>
    </source>
</reference>
<dbReference type="SUPFAM" id="SSF49562">
    <property type="entry name" value="C2 domain (Calcium/lipid-binding domain, CaLB)"/>
    <property type="match status" value="1"/>
</dbReference>
<name>A0A1A8UIA8_NOTFU</name>
<dbReference type="InterPro" id="IPR035892">
    <property type="entry name" value="C2_domain_sf"/>
</dbReference>
<dbReference type="SMART" id="SM00239">
    <property type="entry name" value="C2"/>
    <property type="match status" value="1"/>
</dbReference>
<dbReference type="GO" id="GO:0022829">
    <property type="term" value="F:wide pore channel activity"/>
    <property type="evidence" value="ECO:0007669"/>
    <property type="project" value="TreeGrafter"/>
</dbReference>
<organism evidence="3">
    <name type="scientific">Nothobranchius furzeri</name>
    <name type="common">Turquoise killifish</name>
    <dbReference type="NCBI Taxonomy" id="105023"/>
    <lineage>
        <taxon>Eukaryota</taxon>
        <taxon>Metazoa</taxon>
        <taxon>Chordata</taxon>
        <taxon>Craniata</taxon>
        <taxon>Vertebrata</taxon>
        <taxon>Euteleostomi</taxon>
        <taxon>Actinopterygii</taxon>
        <taxon>Neopterygii</taxon>
        <taxon>Teleostei</taxon>
        <taxon>Neoteleostei</taxon>
        <taxon>Acanthomorphata</taxon>
        <taxon>Ovalentaria</taxon>
        <taxon>Atherinomorphae</taxon>
        <taxon>Cyprinodontiformes</taxon>
        <taxon>Nothobranchiidae</taxon>
        <taxon>Nothobranchius</taxon>
    </lineage>
</organism>
<reference evidence="4" key="3">
    <citation type="submission" date="2025-05" db="UniProtKB">
        <authorList>
            <consortium name="Ensembl"/>
        </authorList>
    </citation>
    <scope>IDENTIFICATION</scope>
</reference>
<accession>A0A1A8UIA8</accession>
<evidence type="ECO:0000259" key="2">
    <source>
        <dbReference type="PROSITE" id="PS50004"/>
    </source>
</evidence>
<feature type="signal peptide" evidence="1">
    <location>
        <begin position="1"/>
        <end position="19"/>
    </location>
</feature>
<dbReference type="Proteomes" id="UP000694548">
    <property type="component" value="Unassembled WGS sequence"/>
</dbReference>
<protein>
    <recommendedName>
        <fullName evidence="2">C2 domain-containing protein</fullName>
    </recommendedName>
</protein>
<keyword evidence="1" id="KW-0732">Signal</keyword>
<dbReference type="GO" id="GO:0016020">
    <property type="term" value="C:membrane"/>
    <property type="evidence" value="ECO:0007669"/>
    <property type="project" value="TreeGrafter"/>
</dbReference>
<evidence type="ECO:0000313" key="3">
    <source>
        <dbReference type="EMBL" id="SBS47331.1"/>
    </source>
</evidence>
<dbReference type="InterPro" id="IPR000008">
    <property type="entry name" value="C2_dom"/>
</dbReference>
<dbReference type="PROSITE" id="PS50004">
    <property type="entry name" value="C2"/>
    <property type="match status" value="1"/>
</dbReference>
<gene>
    <name evidence="3" type="primary">Nfu_g_1_006847</name>
</gene>
<dbReference type="GO" id="GO:0001771">
    <property type="term" value="P:immunological synapse formation"/>
    <property type="evidence" value="ECO:0007669"/>
    <property type="project" value="TreeGrafter"/>
</dbReference>
<evidence type="ECO:0000256" key="1">
    <source>
        <dbReference type="SAM" id="SignalP"/>
    </source>
</evidence>
<feature type="domain" description="C2" evidence="2">
    <location>
        <begin position="1"/>
        <end position="116"/>
    </location>
</feature>
<dbReference type="Bgee" id="ENSNFUG00015015179">
    <property type="expression patterns" value="Expressed in liver and 2 other cell types or tissues"/>
</dbReference>
<reference evidence="3" key="2">
    <citation type="submission" date="2016-06" db="EMBL/GenBank/DDBJ databases">
        <title>The genome of a short-lived fish provides insights into sex chromosome evolution and the genetic control of aging.</title>
        <authorList>
            <person name="Reichwald K."/>
            <person name="Felder M."/>
            <person name="Petzold A."/>
            <person name="Koch P."/>
            <person name="Groth M."/>
            <person name="Platzer M."/>
        </authorList>
    </citation>
    <scope>NUCLEOTIDE SEQUENCE</scope>
    <source>
        <tissue evidence="3">Brain</tissue>
    </source>
</reference>
<dbReference type="InterPro" id="IPR052784">
    <property type="entry name" value="Perforin-1_pore-forming"/>
</dbReference>
<dbReference type="Gene3D" id="2.60.40.150">
    <property type="entry name" value="C2 domain"/>
    <property type="match status" value="1"/>
</dbReference>
<dbReference type="GO" id="GO:0051607">
    <property type="term" value="P:defense response to virus"/>
    <property type="evidence" value="ECO:0007669"/>
    <property type="project" value="TreeGrafter"/>
</dbReference>
<dbReference type="EMBL" id="HAEJ01006874">
    <property type="protein sequence ID" value="SBS47331.1"/>
    <property type="molecule type" value="Transcribed_RNA"/>
</dbReference>